<accession>I8RLR3</accession>
<dbReference type="EMBL" id="AKVJ01000017">
    <property type="protein sequence ID" value="EIW19600.1"/>
    <property type="molecule type" value="Genomic_DNA"/>
</dbReference>
<protein>
    <submittedName>
        <fullName evidence="1">Uncharacterized protein</fullName>
    </submittedName>
</protein>
<dbReference type="AlphaFoldDB" id="I8RLR3"/>
<organism evidence="1 2">
    <name type="scientific">Pelosinus fermentans B4</name>
    <dbReference type="NCBI Taxonomy" id="1149862"/>
    <lineage>
        <taxon>Bacteria</taxon>
        <taxon>Bacillati</taxon>
        <taxon>Bacillota</taxon>
        <taxon>Negativicutes</taxon>
        <taxon>Selenomonadales</taxon>
        <taxon>Sporomusaceae</taxon>
        <taxon>Pelosinus</taxon>
    </lineage>
</organism>
<dbReference type="PATRIC" id="fig|1149862.3.peg.1335"/>
<dbReference type="OrthoDB" id="1682403at2"/>
<name>I8RLR3_9FIRM</name>
<evidence type="ECO:0000313" key="1">
    <source>
        <dbReference type="EMBL" id="EIW19600.1"/>
    </source>
</evidence>
<comment type="caution">
    <text evidence="1">The sequence shown here is derived from an EMBL/GenBank/DDBJ whole genome shotgun (WGS) entry which is preliminary data.</text>
</comment>
<reference evidence="1 2" key="1">
    <citation type="journal article" date="2012" name="J. Bacteriol.">
        <title>Draft Genome Sequences for Two Metal-Reducing Pelosinus fermentans Strains Isolated from a Cr(VI)-Contaminated Site and for Type Strain R7.</title>
        <authorList>
            <person name="Brown S.D."/>
            <person name="Podar M."/>
            <person name="Klingeman D.M."/>
            <person name="Johnson C.M."/>
            <person name="Yang Z.K."/>
            <person name="Utturkar S.M."/>
            <person name="Land M.L."/>
            <person name="Mosher J.J."/>
            <person name="Hurt R.A.Jr."/>
            <person name="Phelps T.J."/>
            <person name="Palumbo A.V."/>
            <person name="Arkin A.P."/>
            <person name="Hazen T.C."/>
            <person name="Elias D.A."/>
        </authorList>
    </citation>
    <scope>NUCLEOTIDE SEQUENCE [LARGE SCALE GENOMIC DNA]</scope>
    <source>
        <strain evidence="1 2">B4</strain>
    </source>
</reference>
<gene>
    <name evidence="1" type="ORF">FB4_2783</name>
</gene>
<dbReference type="RefSeq" id="WP_007932494.1">
    <property type="nucleotide sequence ID" value="NZ_AKVJ01000017.1"/>
</dbReference>
<proteinExistence type="predicted"/>
<keyword evidence="2" id="KW-1185">Reference proteome</keyword>
<evidence type="ECO:0000313" key="2">
    <source>
        <dbReference type="Proteomes" id="UP000004324"/>
    </source>
</evidence>
<sequence length="133" mass="14879">MYIINTLSDVRCLEASGSISINLIQYLERSIKAMHTVVKSKIPLAAFGLEKHGSIGILEPGDRSLAELGLPETLELLMPEWISRLVLSDVNYFVAYFLHGNGNCSRCLIPESIASDVIMVWLLDQPMEEEEWA</sequence>
<dbReference type="Proteomes" id="UP000004324">
    <property type="component" value="Unassembled WGS sequence"/>
</dbReference>